<evidence type="ECO:0000256" key="1">
    <source>
        <dbReference type="SAM" id="MobiDB-lite"/>
    </source>
</evidence>
<feature type="compositionally biased region" description="Gly residues" evidence="1">
    <location>
        <begin position="109"/>
        <end position="121"/>
    </location>
</feature>
<evidence type="ECO:0000313" key="3">
    <source>
        <dbReference type="Proteomes" id="UP000660745"/>
    </source>
</evidence>
<feature type="region of interest" description="Disordered" evidence="1">
    <location>
        <begin position="105"/>
        <end position="132"/>
    </location>
</feature>
<reference evidence="2" key="2">
    <citation type="submission" date="2020-09" db="EMBL/GenBank/DDBJ databases">
        <authorList>
            <person name="Sun Q."/>
            <person name="Zhou Y."/>
        </authorList>
    </citation>
    <scope>NUCLEOTIDE SEQUENCE</scope>
    <source>
        <strain evidence="2">CGMCC 4.7430</strain>
    </source>
</reference>
<comment type="caution">
    <text evidence="2">The sequence shown here is derived from an EMBL/GenBank/DDBJ whole genome shotgun (WGS) entry which is preliminary data.</text>
</comment>
<dbReference type="EMBL" id="BMNK01000013">
    <property type="protein sequence ID" value="GGP12820.1"/>
    <property type="molecule type" value="Genomic_DNA"/>
</dbReference>
<reference evidence="2" key="1">
    <citation type="journal article" date="2014" name="Int. J. Syst. Evol. Microbiol.">
        <title>Complete genome sequence of Corynebacterium casei LMG S-19264T (=DSM 44701T), isolated from a smear-ripened cheese.</title>
        <authorList>
            <consortium name="US DOE Joint Genome Institute (JGI-PGF)"/>
            <person name="Walter F."/>
            <person name="Albersmeier A."/>
            <person name="Kalinowski J."/>
            <person name="Ruckert C."/>
        </authorList>
    </citation>
    <scope>NUCLEOTIDE SEQUENCE</scope>
    <source>
        <strain evidence="2">CGMCC 4.7430</strain>
    </source>
</reference>
<protein>
    <submittedName>
        <fullName evidence="2">Uncharacterized protein</fullName>
    </submittedName>
</protein>
<proteinExistence type="predicted"/>
<name>A0A918E8I3_9ACTN</name>
<gene>
    <name evidence="2" type="ORF">GCM10012278_62120</name>
</gene>
<accession>A0A918E8I3</accession>
<keyword evidence="3" id="KW-1185">Reference proteome</keyword>
<evidence type="ECO:0000313" key="2">
    <source>
        <dbReference type="EMBL" id="GGP12820.1"/>
    </source>
</evidence>
<dbReference type="Proteomes" id="UP000660745">
    <property type="component" value="Unassembled WGS sequence"/>
</dbReference>
<organism evidence="2 3">
    <name type="scientific">Nonomuraea glycinis</name>
    <dbReference type="NCBI Taxonomy" id="2047744"/>
    <lineage>
        <taxon>Bacteria</taxon>
        <taxon>Bacillati</taxon>
        <taxon>Actinomycetota</taxon>
        <taxon>Actinomycetes</taxon>
        <taxon>Streptosporangiales</taxon>
        <taxon>Streptosporangiaceae</taxon>
        <taxon>Nonomuraea</taxon>
    </lineage>
</organism>
<dbReference type="AlphaFoldDB" id="A0A918E8I3"/>
<sequence>MKVSGEVVEAAINAGYVQHVASTTSESAGATLVVKAGTTGWVQGFALFLQTAARIKIERVDVAYFLGLYWCKRVEQTIIEGVRIPQVAALCAWSSPQTKCNLSQLANGGSRGGQPAWGGGNTPPPGPQPVTSVNGLADGTLLTTTDTGRVYKMVGGAPIWQATCDDGICSGTSRPTTQAVINAGPATPRNASTVIDQRGRIFLFVGGAPIWQDSCAAPVSCGSPVKVSNWSVDARDHMNEVPADGHLVQAKAGTVDLPVAVTIGGALVTFASPQEIIDAGYGTDWAGRVVAISSASYNHLGFIPPDGTLVQGTSGGTSTPVAAIVGGARINFASPQEVIDAGHGTNWASKVRAVPTRHFNLMPTVPSDGTLIQGSVGSTPVAAIIGTARVNFATPQEVIDAGFGTDWASKVRAIPARAFNDVPTQIIDGTRIKNGTSTSQAAVVGGAKVPFTSMEELEGAGYGDRPLWTVPSRVWDALPVKIADGTRIRKAGSTSQAAIVGDAKVPFTSMEELEGAGYGNAPLSVVPARVWDALSNDIKDGTRIQEAGAASQAAIVGGAKVPFTSMEELEGAGYADKPLYLLPPRVWDALSTRIADGTRLKDAGSASQAAVVGGARVDFVSEQEVIDAGYNGKPMQVIPNRVWKALPTRIADGTRLKDAGSASQAAVVGGARVDFVSEQEVIDAGYNGKVMQVIPNRVWKALPTQIADGTYVKSPGSASVWLINGGRKTAAQQSSNVQVIPTRVLDAIPSS</sequence>